<evidence type="ECO:0000313" key="20">
    <source>
        <dbReference type="Proteomes" id="UP000009136"/>
    </source>
</evidence>
<dbReference type="GO" id="GO:0042802">
    <property type="term" value="F:identical protein binding"/>
    <property type="evidence" value="ECO:0007669"/>
    <property type="project" value="Ensembl"/>
</dbReference>
<dbReference type="AlphaFoldDB" id="A0AAA9TZL5"/>
<dbReference type="NCBIfam" id="TIGR01297">
    <property type="entry name" value="CDF"/>
    <property type="match status" value="1"/>
</dbReference>
<keyword evidence="9" id="KW-0703">Sarcoplasmic reticulum</keyword>
<sequence>MLPLSIKDDEYKPPKFNLFRKISGWFRSILSDKTSRNLFFFLCLNLSFAFVELLYGIWSNCLGLISDSFHMFFDSTAILAGLAASVISKWRDNDAFSYGYVRAEVLAGFVNGLFLIFTAFFIFSEGVERALAPPDVHHERLLLVSILGFVVNLVGIFVFKHGGHGHSHGSGHGHSHSLFNGALDQTHGHGDHCHSHELKHGAAHSHDHAHGHGHFHSHDGPSLKETTGPSRQILQGVFLHILADTLGSIGVIASAIMMQNFGLMIADPICSILIAMLIVISIRVFSNESALRMRWPKYWSFSFSIIPSKEIPGLSSFRMDWLDLLAVQGTLKSLLQHHSSKASILQCSAFFTVQLSHPYMTTGKTIALTSWTFVGKVISLFLNMLSRLVITFLPRSKCLLISWLQSPSVVILEPRKIKSDTVSTVSPSISHEVVGPDAMIFVF</sequence>
<feature type="compositionally biased region" description="Basic and acidic residues" evidence="17">
    <location>
        <begin position="188"/>
        <end position="222"/>
    </location>
</feature>
<reference evidence="19" key="1">
    <citation type="submission" date="2018-03" db="EMBL/GenBank/DDBJ databases">
        <title>ARS-UCD1.2.</title>
        <authorList>
            <person name="Rosen B.D."/>
            <person name="Bickhart D.M."/>
            <person name="Koren S."/>
            <person name="Schnabel R.D."/>
            <person name="Hall R."/>
            <person name="Zimin A."/>
            <person name="Dreischer C."/>
            <person name="Schultheiss S."/>
            <person name="Schroeder S.G."/>
            <person name="Elsik C.G."/>
            <person name="Couldrey C."/>
            <person name="Liu G.E."/>
            <person name="Van Tassell C.P."/>
            <person name="Phillippy A.M."/>
            <person name="Smith T.P.L."/>
            <person name="Medrano J.F."/>
        </authorList>
    </citation>
    <scope>NUCLEOTIDE SEQUENCE [LARGE SCALE GENOMIC DNA]</scope>
    <source>
        <strain evidence="19">Hereford</strain>
    </source>
</reference>
<reference evidence="19" key="3">
    <citation type="submission" date="2025-09" db="UniProtKB">
        <authorList>
            <consortium name="Ensembl"/>
        </authorList>
    </citation>
    <scope>IDENTIFICATION</scope>
    <source>
        <strain evidence="19">Hereford</strain>
    </source>
</reference>
<feature type="transmembrane region" description="Helical" evidence="16">
    <location>
        <begin position="37"/>
        <end position="57"/>
    </location>
</feature>
<keyword evidence="13" id="KW-0968">Cytoplasmic vesicle</keyword>
<dbReference type="InterPro" id="IPR058533">
    <property type="entry name" value="Cation_efflux_TM"/>
</dbReference>
<keyword evidence="11 16" id="KW-0406">Ion transport</keyword>
<dbReference type="GO" id="GO:0016529">
    <property type="term" value="C:sarcoplasmic reticulum"/>
    <property type="evidence" value="ECO:0007669"/>
    <property type="project" value="UniProtKB-SubCell"/>
</dbReference>
<dbReference type="Pfam" id="PF01545">
    <property type="entry name" value="Cation_efflux"/>
    <property type="match status" value="1"/>
</dbReference>
<protein>
    <recommendedName>
        <fullName evidence="16">Zinc transporter</fullName>
    </recommendedName>
</protein>
<evidence type="ECO:0000256" key="11">
    <source>
        <dbReference type="ARBA" id="ARBA00023065"/>
    </source>
</evidence>
<reference evidence="19" key="2">
    <citation type="submission" date="2025-08" db="UniProtKB">
        <authorList>
            <consortium name="Ensembl"/>
        </authorList>
    </citation>
    <scope>IDENTIFICATION</scope>
    <source>
        <strain evidence="19">Hereford</strain>
    </source>
</reference>
<dbReference type="Gene3D" id="1.20.1510.10">
    <property type="entry name" value="Cation efflux protein transmembrane domain"/>
    <property type="match status" value="1"/>
</dbReference>
<dbReference type="InterPro" id="IPR002524">
    <property type="entry name" value="Cation_efflux"/>
</dbReference>
<evidence type="ECO:0000256" key="17">
    <source>
        <dbReference type="SAM" id="MobiDB-lite"/>
    </source>
</evidence>
<dbReference type="Ensembl" id="ENSBTAT00000112551.1">
    <property type="protein sequence ID" value="ENSBTAP00000103770.1"/>
    <property type="gene ID" value="ENSBTAG00000019027.6"/>
</dbReference>
<evidence type="ECO:0000256" key="12">
    <source>
        <dbReference type="ARBA" id="ARBA00023136"/>
    </source>
</evidence>
<dbReference type="PANTHER" id="PTHR45755:SF4">
    <property type="entry name" value="ZINC TRANSPORTER 7"/>
    <property type="match status" value="1"/>
</dbReference>
<keyword evidence="10 16" id="KW-1133">Transmembrane helix</keyword>
<dbReference type="PANTHER" id="PTHR45755">
    <property type="match status" value="1"/>
</dbReference>
<evidence type="ECO:0000313" key="19">
    <source>
        <dbReference type="Ensembl" id="ENSBTAP00000103770.1"/>
    </source>
</evidence>
<dbReference type="Proteomes" id="UP000009136">
    <property type="component" value="Chromosome 3"/>
</dbReference>
<dbReference type="GO" id="GO:0048471">
    <property type="term" value="C:perinuclear region of cytoplasm"/>
    <property type="evidence" value="ECO:0007669"/>
    <property type="project" value="Ensembl"/>
</dbReference>
<evidence type="ECO:0000256" key="6">
    <source>
        <dbReference type="ARBA" id="ARBA00022448"/>
    </source>
</evidence>
<evidence type="ECO:0000256" key="10">
    <source>
        <dbReference type="ARBA" id="ARBA00022989"/>
    </source>
</evidence>
<feature type="transmembrane region" description="Helical" evidence="16">
    <location>
        <begin position="237"/>
        <end position="257"/>
    </location>
</feature>
<keyword evidence="12 16" id="KW-0472">Membrane</keyword>
<comment type="function">
    <text evidence="15">Zinc ion transporter mediating zinc entry from the cytosol into the lumen of organelles along the secretory pathway. By contributing to zinc ion homeostasis within the early secretory pathway, regulates the activation and folding of enzymes like alkaline phosphatases.</text>
</comment>
<feature type="region of interest" description="Disordered" evidence="17">
    <location>
        <begin position="188"/>
        <end position="226"/>
    </location>
</feature>
<keyword evidence="20" id="KW-1185">Reference proteome</keyword>
<dbReference type="GeneTree" id="ENSGT00940000159571"/>
<dbReference type="GO" id="GO:1990674">
    <property type="term" value="C:Golgi cis cisterna membrane"/>
    <property type="evidence" value="ECO:0007669"/>
    <property type="project" value="Ensembl"/>
</dbReference>
<evidence type="ECO:0000256" key="2">
    <source>
        <dbReference type="ARBA" id="ARBA00004369"/>
    </source>
</evidence>
<evidence type="ECO:0000256" key="9">
    <source>
        <dbReference type="ARBA" id="ARBA00022951"/>
    </source>
</evidence>
<dbReference type="SUPFAM" id="SSF161111">
    <property type="entry name" value="Cation efflux protein transmembrane domain-like"/>
    <property type="match status" value="1"/>
</dbReference>
<keyword evidence="7 16" id="KW-0812">Transmembrane</keyword>
<evidence type="ECO:0000256" key="16">
    <source>
        <dbReference type="RuleBase" id="RU369017"/>
    </source>
</evidence>
<dbReference type="InterPro" id="IPR027469">
    <property type="entry name" value="Cation_efflux_TMD_sf"/>
</dbReference>
<comment type="function">
    <text evidence="16">Functions as a zinc transporter.</text>
</comment>
<comment type="subunit">
    <text evidence="5 16">Homooligomer.</text>
</comment>
<keyword evidence="16" id="KW-0333">Golgi apparatus</keyword>
<dbReference type="InterPro" id="IPR045316">
    <property type="entry name" value="Msc2-like"/>
</dbReference>
<evidence type="ECO:0000256" key="15">
    <source>
        <dbReference type="ARBA" id="ARBA00046010"/>
    </source>
</evidence>
<dbReference type="GO" id="GO:1904257">
    <property type="term" value="P:zinc ion import into Golgi lumen"/>
    <property type="evidence" value="ECO:0007669"/>
    <property type="project" value="Ensembl"/>
</dbReference>
<evidence type="ECO:0000256" key="7">
    <source>
        <dbReference type="ARBA" id="ARBA00022692"/>
    </source>
</evidence>
<evidence type="ECO:0000256" key="1">
    <source>
        <dbReference type="ARBA" id="ARBA00004141"/>
    </source>
</evidence>
<name>A0AAA9TZL5_BOVIN</name>
<comment type="subcellular location">
    <subcellularLocation>
        <location evidence="3">Cytoplasmic vesicle</location>
    </subcellularLocation>
    <subcellularLocation>
        <location evidence="16">Golgi apparatus</location>
        <location evidence="16">trans-Golgi network membrane</location>
        <topology evidence="16">Multi-pass membrane protein</topology>
    </subcellularLocation>
    <subcellularLocation>
        <location evidence="1">Membrane</location>
        <topology evidence="1">Multi-pass membrane protein</topology>
    </subcellularLocation>
    <subcellularLocation>
        <location evidence="2">Sarcoplasmic reticulum</location>
    </subcellularLocation>
</comment>
<organism evidence="19 20">
    <name type="scientific">Bos taurus</name>
    <name type="common">Bovine</name>
    <dbReference type="NCBI Taxonomy" id="9913"/>
    <lineage>
        <taxon>Eukaryota</taxon>
        <taxon>Metazoa</taxon>
        <taxon>Chordata</taxon>
        <taxon>Craniata</taxon>
        <taxon>Vertebrata</taxon>
        <taxon>Euteleostomi</taxon>
        <taxon>Mammalia</taxon>
        <taxon>Eutheria</taxon>
        <taxon>Laurasiatheria</taxon>
        <taxon>Artiodactyla</taxon>
        <taxon>Ruminantia</taxon>
        <taxon>Pecora</taxon>
        <taxon>Bovidae</taxon>
        <taxon>Bovinae</taxon>
        <taxon>Bos</taxon>
    </lineage>
</organism>
<dbReference type="GO" id="GO:0031410">
    <property type="term" value="C:cytoplasmic vesicle"/>
    <property type="evidence" value="ECO:0007669"/>
    <property type="project" value="UniProtKB-SubCell"/>
</dbReference>
<evidence type="ECO:0000259" key="18">
    <source>
        <dbReference type="Pfam" id="PF01545"/>
    </source>
</evidence>
<evidence type="ECO:0000256" key="5">
    <source>
        <dbReference type="ARBA" id="ARBA00011182"/>
    </source>
</evidence>
<evidence type="ECO:0000256" key="8">
    <source>
        <dbReference type="ARBA" id="ARBA00022906"/>
    </source>
</evidence>
<comment type="catalytic activity">
    <reaction evidence="14">
        <text>Zn(2+)(in) = Zn(2+)(out)</text>
        <dbReference type="Rhea" id="RHEA:29351"/>
        <dbReference type="ChEBI" id="CHEBI:29105"/>
    </reaction>
</comment>
<comment type="similarity">
    <text evidence="4 16">Belongs to the cation diffusion facilitator (CDF) transporter (TC 2.A.4) family. SLC30A subfamily.</text>
</comment>
<keyword evidence="8" id="KW-0862">Zinc</keyword>
<evidence type="ECO:0000256" key="13">
    <source>
        <dbReference type="ARBA" id="ARBA00023329"/>
    </source>
</evidence>
<dbReference type="GO" id="GO:0005385">
    <property type="term" value="F:zinc ion transmembrane transporter activity"/>
    <property type="evidence" value="ECO:0007669"/>
    <property type="project" value="UniProtKB-UniRule"/>
</dbReference>
<proteinExistence type="inferred from homology"/>
<feature type="transmembrane region" description="Helical" evidence="16">
    <location>
        <begin position="69"/>
        <end position="87"/>
    </location>
</feature>
<keyword evidence="6 16" id="KW-0813">Transport</keyword>
<keyword evidence="8" id="KW-0864">Zinc transport</keyword>
<feature type="transmembrane region" description="Helical" evidence="16">
    <location>
        <begin position="99"/>
        <end position="121"/>
    </location>
</feature>
<evidence type="ECO:0000256" key="14">
    <source>
        <dbReference type="ARBA" id="ARBA00034634"/>
    </source>
</evidence>
<feature type="domain" description="Cation efflux protein transmembrane" evidence="18">
    <location>
        <begin position="38"/>
        <end position="283"/>
    </location>
</feature>
<feature type="transmembrane region" description="Helical" evidence="16">
    <location>
        <begin position="263"/>
        <end position="285"/>
    </location>
</feature>
<dbReference type="GO" id="GO:0006882">
    <property type="term" value="P:intracellular zinc ion homeostasis"/>
    <property type="evidence" value="ECO:0007669"/>
    <property type="project" value="Ensembl"/>
</dbReference>
<feature type="transmembrane region" description="Helical" evidence="16">
    <location>
        <begin position="141"/>
        <end position="159"/>
    </location>
</feature>
<evidence type="ECO:0000256" key="4">
    <source>
        <dbReference type="ARBA" id="ARBA00008873"/>
    </source>
</evidence>
<accession>A0AAA9TZL5</accession>
<evidence type="ECO:0000256" key="3">
    <source>
        <dbReference type="ARBA" id="ARBA00004541"/>
    </source>
</evidence>
<gene>
    <name evidence="19" type="primary">SLC30A7</name>
</gene>